<evidence type="ECO:0000256" key="4">
    <source>
        <dbReference type="ARBA" id="ARBA00022692"/>
    </source>
</evidence>
<dbReference type="RefSeq" id="WP_101893252.1">
    <property type="nucleotide sequence ID" value="NZ_CP022684.1"/>
</dbReference>
<accession>A0A2K9LM74</accession>
<comment type="caution">
    <text evidence="11">Lacks conserved residue(s) required for the propagation of feature annotation.</text>
</comment>
<dbReference type="NCBIfam" id="TIGR00916">
    <property type="entry name" value="2A0604s01"/>
    <property type="match status" value="1"/>
</dbReference>
<sequence length="621" mass="67772">MNKYPLWKYLLVLVVALFGVIYALPNLYPDDPALQITAKKAGAETEQDVLDRAIQSLEKAGISIKRSELVPGSALIRFDNVDDQINAKDVVQDAVAGDYVVAMNLAPNTPEWLASLGAAPIKLGLDLRGGVHFLMEVDMAKATENRVKNNYNSIRDRMREEKVRFKQASLEGNQIRLTFSKEEQVESARSILRKEFKDFLVQEDAADNQTTLMLTLSEQAMKDIKDYAISQNLTSLRNRVNELGVAEPVVQRQGADRIVIQLPGIQDTAGAKKIIGKAANLEFRMVDWENDPMSTRRAPSGSEFLSMRDTGRQVLLKKDVIVTGERVINARTGFDENGRAQVNIDLDGVGGKRMMRTTSKHIKDSMAVVFIELEPEKRVIIEDGKEVEKVFTKETREVINVATIQSSLGNSFRITGLDSPAEAKELALLLRAGALAAPMYFVEERTVGPSLGQQNIEAGLTSLVAGFALVLLFMIGYYKVFGIIANVALILNLLLLVAFMSIIPGATLSLPGMAGIVLTVGMAVDANVLIFARIREEMANGVTPHAAINAGYDRAFLTILDANITTLLVGLVLFAFGSGPVKGFAVTLSIGILTSMFTAIVGTRAIVNLIYGGRALKKLSI</sequence>
<dbReference type="GO" id="GO:0006605">
    <property type="term" value="P:protein targeting"/>
    <property type="evidence" value="ECO:0007669"/>
    <property type="project" value="UniProtKB-UniRule"/>
</dbReference>
<keyword evidence="7 11" id="KW-0811">Translocation</keyword>
<dbReference type="FunFam" id="1.20.1640.10:FF:000004">
    <property type="entry name" value="Protein translocase subunit SecD"/>
    <property type="match status" value="1"/>
</dbReference>
<keyword evidence="17" id="KW-1185">Reference proteome</keyword>
<dbReference type="OrthoDB" id="9805019at2"/>
<dbReference type="InterPro" id="IPR048631">
    <property type="entry name" value="SecD_1st"/>
</dbReference>
<dbReference type="InterPro" id="IPR055344">
    <property type="entry name" value="SecD_SecF_C_bact"/>
</dbReference>
<evidence type="ECO:0000256" key="2">
    <source>
        <dbReference type="ARBA" id="ARBA00022448"/>
    </source>
</evidence>
<dbReference type="InterPro" id="IPR005791">
    <property type="entry name" value="SecD"/>
</dbReference>
<dbReference type="HAMAP" id="MF_01463_B">
    <property type="entry name" value="SecD_B"/>
    <property type="match status" value="1"/>
</dbReference>
<reference evidence="17" key="1">
    <citation type="submission" date="2017-08" db="EMBL/GenBank/DDBJ databases">
        <title>Direct submision.</title>
        <authorList>
            <person name="Kim S.-J."/>
            <person name="Rhee S.-K."/>
        </authorList>
    </citation>
    <scope>NUCLEOTIDE SEQUENCE [LARGE SCALE GENOMIC DNA]</scope>
    <source>
        <strain evidence="17">GI5</strain>
    </source>
</reference>
<feature type="domain" description="Protein translocase subunit SecDF P1" evidence="14">
    <location>
        <begin position="229"/>
        <end position="287"/>
    </location>
</feature>
<gene>
    <name evidence="11 16" type="primary">secD</name>
    <name evidence="16" type="ORF">Kalk_05505</name>
</gene>
<name>A0A2K9LM74_9GAMM</name>
<dbReference type="EMBL" id="CP022684">
    <property type="protein sequence ID" value="AUM11914.1"/>
    <property type="molecule type" value="Genomic_DNA"/>
</dbReference>
<evidence type="ECO:0000256" key="1">
    <source>
        <dbReference type="ARBA" id="ARBA00004651"/>
    </source>
</evidence>
<evidence type="ECO:0000256" key="5">
    <source>
        <dbReference type="ARBA" id="ARBA00022927"/>
    </source>
</evidence>
<dbReference type="Pfam" id="PF22599">
    <property type="entry name" value="SecDF_P1_head"/>
    <property type="match status" value="1"/>
</dbReference>
<evidence type="ECO:0000259" key="12">
    <source>
        <dbReference type="Pfam" id="PF02355"/>
    </source>
</evidence>
<feature type="transmembrane region" description="Helical" evidence="11">
    <location>
        <begin position="458"/>
        <end position="478"/>
    </location>
</feature>
<evidence type="ECO:0000313" key="17">
    <source>
        <dbReference type="Proteomes" id="UP000235116"/>
    </source>
</evidence>
<dbReference type="SUPFAM" id="SSF82866">
    <property type="entry name" value="Multidrug efflux transporter AcrB transmembrane domain"/>
    <property type="match status" value="1"/>
</dbReference>
<feature type="domain" description="Protein export membrane protein SecD/SecF C-terminal" evidence="12">
    <location>
        <begin position="442"/>
        <end position="607"/>
    </location>
</feature>
<dbReference type="Proteomes" id="UP000235116">
    <property type="component" value="Chromosome"/>
</dbReference>
<comment type="subcellular location">
    <subcellularLocation>
        <location evidence="1 11">Cell membrane</location>
        <topology evidence="1 11">Multi-pass membrane protein</topology>
    </subcellularLocation>
</comment>
<dbReference type="GO" id="GO:0015450">
    <property type="term" value="F:protein-transporting ATPase activity"/>
    <property type="evidence" value="ECO:0007669"/>
    <property type="project" value="InterPro"/>
</dbReference>
<keyword evidence="4 11" id="KW-0812">Transmembrane</keyword>
<feature type="domain" description="SecD export protein N-terminal TM" evidence="13">
    <location>
        <begin position="1"/>
        <end position="103"/>
    </location>
</feature>
<feature type="transmembrane region" description="Helical" evidence="11">
    <location>
        <begin position="588"/>
        <end position="611"/>
    </location>
</feature>
<keyword evidence="5 11" id="KW-0653">Protein transport</keyword>
<evidence type="ECO:0000256" key="8">
    <source>
        <dbReference type="ARBA" id="ARBA00023136"/>
    </source>
</evidence>
<dbReference type="Gene3D" id="3.30.70.3400">
    <property type="match status" value="2"/>
</dbReference>
<evidence type="ECO:0000256" key="3">
    <source>
        <dbReference type="ARBA" id="ARBA00022475"/>
    </source>
</evidence>
<dbReference type="Pfam" id="PF07549">
    <property type="entry name" value="Sec_GG"/>
    <property type="match status" value="1"/>
</dbReference>
<dbReference type="Gene3D" id="1.20.1640.10">
    <property type="entry name" value="Multidrug efflux transporter AcrB transmembrane domain"/>
    <property type="match status" value="1"/>
</dbReference>
<dbReference type="InterPro" id="IPR022646">
    <property type="entry name" value="SecD/SecF_CS"/>
</dbReference>
<evidence type="ECO:0000313" key="16">
    <source>
        <dbReference type="EMBL" id="AUM11914.1"/>
    </source>
</evidence>
<dbReference type="AlphaFoldDB" id="A0A2K9LM74"/>
<comment type="subunit">
    <text evidence="11">Forms a complex with SecF. Part of the essential Sec protein translocation apparatus which comprises SecA, SecYEG and auxiliary proteins SecDF-YajC and YidC.</text>
</comment>
<dbReference type="PANTHER" id="PTHR30081:SF1">
    <property type="entry name" value="PROTEIN TRANSLOCASE SUBUNIT SECD"/>
    <property type="match status" value="1"/>
</dbReference>
<feature type="domain" description="SecDF P1 head subdomain" evidence="15">
    <location>
        <begin position="303"/>
        <end position="437"/>
    </location>
</feature>
<dbReference type="GO" id="GO:0065002">
    <property type="term" value="P:intracellular protein transmembrane transport"/>
    <property type="evidence" value="ECO:0007669"/>
    <property type="project" value="UniProtKB-UniRule"/>
</dbReference>
<dbReference type="Pfam" id="PF13721">
    <property type="entry name" value="SecD-TM1"/>
    <property type="match status" value="1"/>
</dbReference>
<dbReference type="FunFam" id="3.30.1360.200:FF:000001">
    <property type="entry name" value="Protein translocase subunit SecD"/>
    <property type="match status" value="1"/>
</dbReference>
<dbReference type="GO" id="GO:0005886">
    <property type="term" value="C:plasma membrane"/>
    <property type="evidence" value="ECO:0007669"/>
    <property type="project" value="UniProtKB-SubCell"/>
</dbReference>
<dbReference type="NCBIfam" id="TIGR01129">
    <property type="entry name" value="secD"/>
    <property type="match status" value="1"/>
</dbReference>
<evidence type="ECO:0000259" key="14">
    <source>
        <dbReference type="Pfam" id="PF21760"/>
    </source>
</evidence>
<comment type="similarity">
    <text evidence="9 11">Belongs to the SecD/SecF family. SecD subfamily.</text>
</comment>
<dbReference type="Pfam" id="PF21760">
    <property type="entry name" value="SecD_1st"/>
    <property type="match status" value="1"/>
</dbReference>
<dbReference type="FunFam" id="3.30.70.3400:FF:000003">
    <property type="entry name" value="Preprotein translocase subunit SecD"/>
    <property type="match status" value="1"/>
</dbReference>
<feature type="transmembrane region" description="Helical" evidence="11">
    <location>
        <begin position="485"/>
        <end position="506"/>
    </location>
</feature>
<proteinExistence type="inferred from homology"/>
<dbReference type="InterPro" id="IPR027398">
    <property type="entry name" value="SecD-TM"/>
</dbReference>
<dbReference type="InterPro" id="IPR054384">
    <property type="entry name" value="SecDF_P1_head"/>
</dbReference>
<dbReference type="InterPro" id="IPR048634">
    <property type="entry name" value="SecD_SecF_C"/>
</dbReference>
<keyword evidence="8 11" id="KW-0472">Membrane</keyword>
<dbReference type="KEGG" id="kak:Kalk_05505"/>
<dbReference type="Gene3D" id="3.30.1360.200">
    <property type="match status" value="1"/>
</dbReference>
<protein>
    <recommendedName>
        <fullName evidence="10 11">Protein translocase subunit SecD</fullName>
    </recommendedName>
</protein>
<dbReference type="Pfam" id="PF02355">
    <property type="entry name" value="SecD_SecF_C"/>
    <property type="match status" value="1"/>
</dbReference>
<evidence type="ECO:0000259" key="13">
    <source>
        <dbReference type="Pfam" id="PF13721"/>
    </source>
</evidence>
<evidence type="ECO:0000256" key="10">
    <source>
        <dbReference type="ARBA" id="ARBA00068220"/>
    </source>
</evidence>
<evidence type="ECO:0000256" key="11">
    <source>
        <dbReference type="HAMAP-Rule" id="MF_01463"/>
    </source>
</evidence>
<keyword evidence="6 11" id="KW-1133">Transmembrane helix</keyword>
<dbReference type="InterPro" id="IPR022813">
    <property type="entry name" value="SecD/SecF_arch_bac"/>
</dbReference>
<feature type="transmembrane region" description="Helical" evidence="11">
    <location>
        <begin position="512"/>
        <end position="534"/>
    </location>
</feature>
<dbReference type="GO" id="GO:0043952">
    <property type="term" value="P:protein transport by the Sec complex"/>
    <property type="evidence" value="ECO:0007669"/>
    <property type="project" value="UniProtKB-UniRule"/>
</dbReference>
<evidence type="ECO:0000256" key="9">
    <source>
        <dbReference type="ARBA" id="ARBA00060774"/>
    </source>
</evidence>
<evidence type="ECO:0000256" key="6">
    <source>
        <dbReference type="ARBA" id="ARBA00022989"/>
    </source>
</evidence>
<organism evidence="16 17">
    <name type="scientific">Ketobacter alkanivorans</name>
    <dbReference type="NCBI Taxonomy" id="1917421"/>
    <lineage>
        <taxon>Bacteria</taxon>
        <taxon>Pseudomonadati</taxon>
        <taxon>Pseudomonadota</taxon>
        <taxon>Gammaproteobacteria</taxon>
        <taxon>Pseudomonadales</taxon>
        <taxon>Ketobacteraceae</taxon>
        <taxon>Ketobacter</taxon>
    </lineage>
</organism>
<comment type="function">
    <text evidence="11">Part of the Sec protein translocase complex. Interacts with the SecYEG preprotein conducting channel. SecDF uses the proton motive force (PMF) to complete protein translocation after the ATP-dependent function of SecA.</text>
</comment>
<dbReference type="PANTHER" id="PTHR30081">
    <property type="entry name" value="PROTEIN-EXPORT MEMBRANE PROTEIN SEC"/>
    <property type="match status" value="1"/>
</dbReference>
<evidence type="ECO:0000259" key="15">
    <source>
        <dbReference type="Pfam" id="PF22599"/>
    </source>
</evidence>
<keyword evidence="2 11" id="KW-0813">Transport</keyword>
<keyword evidence="3 11" id="KW-1003">Cell membrane</keyword>
<evidence type="ECO:0000256" key="7">
    <source>
        <dbReference type="ARBA" id="ARBA00023010"/>
    </source>
</evidence>
<feature type="transmembrane region" description="Helical" evidence="11">
    <location>
        <begin position="555"/>
        <end position="576"/>
    </location>
</feature>